<dbReference type="PANTHER" id="PTHR39394:SF1">
    <property type="entry name" value="DNAJ HOMOLOGUE SUBFAMILY C MEMBER 28 CONSERVED DOMAIN-CONTAINING PROTEIN"/>
    <property type="match status" value="1"/>
</dbReference>
<accession>A0AAV5QZ89</accession>
<proteinExistence type="predicted"/>
<dbReference type="Proteomes" id="UP001378960">
    <property type="component" value="Unassembled WGS sequence"/>
</dbReference>
<name>A0AAV5QZ89_PICKL</name>
<dbReference type="EMBL" id="BTGB01000001">
    <property type="protein sequence ID" value="GMM44068.1"/>
    <property type="molecule type" value="Genomic_DNA"/>
</dbReference>
<reference evidence="2 3" key="1">
    <citation type="journal article" date="2023" name="Elife">
        <title>Identification of key yeast species and microbe-microbe interactions impacting larval growth of Drosophila in the wild.</title>
        <authorList>
            <person name="Mure A."/>
            <person name="Sugiura Y."/>
            <person name="Maeda R."/>
            <person name="Honda K."/>
            <person name="Sakurai N."/>
            <person name="Takahashi Y."/>
            <person name="Watada M."/>
            <person name="Katoh T."/>
            <person name="Gotoh A."/>
            <person name="Gotoh Y."/>
            <person name="Taniguchi I."/>
            <person name="Nakamura K."/>
            <person name="Hayashi T."/>
            <person name="Katayama T."/>
            <person name="Uemura T."/>
            <person name="Hattori Y."/>
        </authorList>
    </citation>
    <scope>NUCLEOTIDE SEQUENCE [LARGE SCALE GENOMIC DNA]</scope>
    <source>
        <strain evidence="2 3">PK-24</strain>
    </source>
</reference>
<dbReference type="AlphaFoldDB" id="A0AAV5QZ89"/>
<protein>
    <recommendedName>
        <fullName evidence="1">DnaJ homologue subfamily C member 28 conserved domain-containing protein</fullName>
    </recommendedName>
</protein>
<comment type="caution">
    <text evidence="2">The sequence shown here is derived from an EMBL/GenBank/DDBJ whole genome shotgun (WGS) entry which is preliminary data.</text>
</comment>
<dbReference type="InterPro" id="IPR018961">
    <property type="entry name" value="DnaJ_homolog_subfam-C_membr-28"/>
</dbReference>
<evidence type="ECO:0000259" key="1">
    <source>
        <dbReference type="Pfam" id="PF09350"/>
    </source>
</evidence>
<gene>
    <name evidence="2" type="ORF">DAPK24_006430</name>
</gene>
<evidence type="ECO:0000313" key="3">
    <source>
        <dbReference type="Proteomes" id="UP001378960"/>
    </source>
</evidence>
<dbReference type="Pfam" id="PF09350">
    <property type="entry name" value="DJC28_CD"/>
    <property type="match status" value="1"/>
</dbReference>
<dbReference type="PANTHER" id="PTHR39394">
    <property type="entry name" value="YALI0E31793P"/>
    <property type="match status" value="1"/>
</dbReference>
<evidence type="ECO:0000313" key="2">
    <source>
        <dbReference type="EMBL" id="GMM44068.1"/>
    </source>
</evidence>
<feature type="domain" description="DnaJ homologue subfamily C member 28 conserved" evidence="1">
    <location>
        <begin position="212"/>
        <end position="281"/>
    </location>
</feature>
<organism evidence="2 3">
    <name type="scientific">Pichia kluyveri</name>
    <name type="common">Yeast</name>
    <dbReference type="NCBI Taxonomy" id="36015"/>
    <lineage>
        <taxon>Eukaryota</taxon>
        <taxon>Fungi</taxon>
        <taxon>Dikarya</taxon>
        <taxon>Ascomycota</taxon>
        <taxon>Saccharomycotina</taxon>
        <taxon>Pichiomycetes</taxon>
        <taxon>Pichiales</taxon>
        <taxon>Pichiaceae</taxon>
        <taxon>Pichia</taxon>
    </lineage>
</organism>
<keyword evidence="3" id="KW-1185">Reference proteome</keyword>
<sequence>MKVINRQIIRVVSKRYNGAKAKTQNETETENEPSLLKMKLQELAENAQPNNFDPKAGVIEDALPYNKIELHHKLDEITNNPSNFNYKYQQALGITTIPNSASKHDKEIAMNKPWTGEESLKDSSLRMMNDSIKPLKTGKRIMTPPKHTRVRIHDAREGALDYQLNKISEKKENTKDDDDDDNWGEMYKERLLGPTMLLNDSFSSVDNSIRSLADQRIMDAKRRGEFKNIKRGKPIDGGYSSMENMFIDRTEYHLNEILKKQDALPPWIEKQGGCELRIKRFRQELDKDWIKCAVNTILDMNKNEKDDIILSKTKIYVDNELNDNKNLLLRNNEWVKNKNSYLESMIRDLNDSIRGYNLQAPLASQKMYLLLNKELNSCYKRCAPLLITAVKRSLLGDDDNIKEIKLNDAVSYNGIPQRTNIVQKESESLWSMFRKVF</sequence>